<name>A0ABD3APB0_9GENT</name>
<comment type="caution">
    <text evidence="2">The sequence shown here is derived from an EMBL/GenBank/DDBJ whole genome shotgun (WGS) entry which is preliminary data.</text>
</comment>
<dbReference type="Proteomes" id="UP001630127">
    <property type="component" value="Unassembled WGS sequence"/>
</dbReference>
<dbReference type="PANTHER" id="PTHR31642">
    <property type="entry name" value="TRICHOTHECENE 3-O-ACETYLTRANSFERASE"/>
    <property type="match status" value="1"/>
</dbReference>
<evidence type="ECO:0000256" key="1">
    <source>
        <dbReference type="ARBA" id="ARBA00009861"/>
    </source>
</evidence>
<sequence>MWRLYNQKRQEVDWPTSNKLLKNPIHILKDSLTKALVTFLPLAGRLHWTNGGRVELHCNSMGALLLEAEPELKIDDFGDFCPTQILNLIPSADYTTTRLQEVPLLLVQLTKLSCGGISLGLAISHIVADGQSALRFVSE</sequence>
<accession>A0ABD3APB0</accession>
<keyword evidence="3" id="KW-1185">Reference proteome</keyword>
<dbReference type="InterPro" id="IPR023213">
    <property type="entry name" value="CAT-like_dom_sf"/>
</dbReference>
<evidence type="ECO:0000313" key="3">
    <source>
        <dbReference type="Proteomes" id="UP001630127"/>
    </source>
</evidence>
<evidence type="ECO:0000313" key="2">
    <source>
        <dbReference type="EMBL" id="KAL3533026.1"/>
    </source>
</evidence>
<reference evidence="2 3" key="1">
    <citation type="submission" date="2024-11" db="EMBL/GenBank/DDBJ databases">
        <title>A near-complete genome assembly of Cinchona calisaya.</title>
        <authorList>
            <person name="Lian D.C."/>
            <person name="Zhao X.W."/>
            <person name="Wei L."/>
        </authorList>
    </citation>
    <scope>NUCLEOTIDE SEQUENCE [LARGE SCALE GENOMIC DNA]</scope>
    <source>
        <tissue evidence="2">Nenye</tissue>
    </source>
</reference>
<dbReference type="Pfam" id="PF02458">
    <property type="entry name" value="Transferase"/>
    <property type="match status" value="1"/>
</dbReference>
<dbReference type="EMBL" id="JBJUIK010000003">
    <property type="protein sequence ID" value="KAL3533026.1"/>
    <property type="molecule type" value="Genomic_DNA"/>
</dbReference>
<protein>
    <submittedName>
        <fullName evidence="2">Uncharacterized protein</fullName>
    </submittedName>
</protein>
<proteinExistence type="inferred from homology"/>
<organism evidence="2 3">
    <name type="scientific">Cinchona calisaya</name>
    <dbReference type="NCBI Taxonomy" id="153742"/>
    <lineage>
        <taxon>Eukaryota</taxon>
        <taxon>Viridiplantae</taxon>
        <taxon>Streptophyta</taxon>
        <taxon>Embryophyta</taxon>
        <taxon>Tracheophyta</taxon>
        <taxon>Spermatophyta</taxon>
        <taxon>Magnoliopsida</taxon>
        <taxon>eudicotyledons</taxon>
        <taxon>Gunneridae</taxon>
        <taxon>Pentapetalae</taxon>
        <taxon>asterids</taxon>
        <taxon>lamiids</taxon>
        <taxon>Gentianales</taxon>
        <taxon>Rubiaceae</taxon>
        <taxon>Cinchonoideae</taxon>
        <taxon>Cinchoneae</taxon>
        <taxon>Cinchona</taxon>
    </lineage>
</organism>
<comment type="similarity">
    <text evidence="1">Belongs to the plant acyltransferase family.</text>
</comment>
<gene>
    <name evidence="2" type="ORF">ACH5RR_006547</name>
</gene>
<dbReference type="InterPro" id="IPR050317">
    <property type="entry name" value="Plant_Fungal_Acyltransferase"/>
</dbReference>
<dbReference type="Gene3D" id="3.30.559.10">
    <property type="entry name" value="Chloramphenicol acetyltransferase-like domain"/>
    <property type="match status" value="1"/>
</dbReference>
<dbReference type="AlphaFoldDB" id="A0ABD3APB0"/>
<dbReference type="PANTHER" id="PTHR31642:SF324">
    <property type="entry name" value="SPERMIDINE HYDROXYCINNAMOYL TRANSFERASE"/>
    <property type="match status" value="1"/>
</dbReference>